<dbReference type="AlphaFoldDB" id="A0A328AGA8"/>
<evidence type="ECO:0000313" key="2">
    <source>
        <dbReference type="EMBL" id="RAK53146.1"/>
    </source>
</evidence>
<name>A0A328AGA8_9CAUL</name>
<keyword evidence="1" id="KW-0472">Membrane</keyword>
<dbReference type="RefSeq" id="WP_111526899.1">
    <property type="nucleotide sequence ID" value="NZ_JBHRSG010000001.1"/>
</dbReference>
<comment type="caution">
    <text evidence="2">The sequence shown here is derived from an EMBL/GenBank/DDBJ whole genome shotgun (WGS) entry which is preliminary data.</text>
</comment>
<feature type="transmembrane region" description="Helical" evidence="1">
    <location>
        <begin position="37"/>
        <end position="62"/>
    </location>
</feature>
<sequence>MSDSVIEDIDDVLPPEPNGELVHWMEPRPISLGATGISLATAAAFALGALTTLGVLAAVHWLGPRRARDD</sequence>
<keyword evidence="1" id="KW-1133">Transmembrane helix</keyword>
<dbReference type="Proteomes" id="UP000249254">
    <property type="component" value="Unassembled WGS sequence"/>
</dbReference>
<accession>A0A328AGA8</accession>
<evidence type="ECO:0000256" key="1">
    <source>
        <dbReference type="SAM" id="Phobius"/>
    </source>
</evidence>
<proteinExistence type="predicted"/>
<keyword evidence="1" id="KW-0812">Transmembrane</keyword>
<dbReference type="EMBL" id="QFYQ01000001">
    <property type="protein sequence ID" value="RAK53146.1"/>
    <property type="molecule type" value="Genomic_DNA"/>
</dbReference>
<gene>
    <name evidence="2" type="ORF">DJ017_00660</name>
</gene>
<protein>
    <submittedName>
        <fullName evidence="2">Uncharacterized protein</fullName>
    </submittedName>
</protein>
<dbReference type="OrthoDB" id="9954075at2"/>
<evidence type="ECO:0000313" key="3">
    <source>
        <dbReference type="Proteomes" id="UP000249254"/>
    </source>
</evidence>
<reference evidence="3" key="1">
    <citation type="submission" date="2018-05" db="EMBL/GenBank/DDBJ databases">
        <authorList>
            <person name="Li X."/>
        </authorList>
    </citation>
    <scope>NUCLEOTIDE SEQUENCE [LARGE SCALE GENOMIC DNA]</scope>
    <source>
        <strain evidence="3">LX32</strain>
    </source>
</reference>
<keyword evidence="3" id="KW-1185">Reference proteome</keyword>
<organism evidence="2 3">
    <name type="scientific">Phenylobacterium soli</name>
    <dbReference type="NCBI Taxonomy" id="2170551"/>
    <lineage>
        <taxon>Bacteria</taxon>
        <taxon>Pseudomonadati</taxon>
        <taxon>Pseudomonadota</taxon>
        <taxon>Alphaproteobacteria</taxon>
        <taxon>Caulobacterales</taxon>
        <taxon>Caulobacteraceae</taxon>
        <taxon>Phenylobacterium</taxon>
    </lineage>
</organism>